<sequence>MVAADRVLWIDFDSTQMFPGDRDIPLSPKQEMWFRNEDELMDGSVGDSLKDYAEGRLNCAWSYYYEYMLYNYREINRKPRLLLTNGDNAGFVATIPAKANTASETAAKRALPQPGKTSSAKERIREVITTSMCHGCIIRATISQSGNARGNPFNLAPWHLGTLAGLGSLGSSD</sequence>
<proteinExistence type="predicted"/>
<gene>
    <name evidence="1" type="ORF">ASPGLDRAFT_44121</name>
</gene>
<reference evidence="2" key="1">
    <citation type="journal article" date="2017" name="Genome Biol.">
        <title>Comparative genomics reveals high biological diversity and specific adaptations in the industrially and medically important fungal genus Aspergillus.</title>
        <authorList>
            <person name="de Vries R.P."/>
            <person name="Riley R."/>
            <person name="Wiebenga A."/>
            <person name="Aguilar-Osorio G."/>
            <person name="Amillis S."/>
            <person name="Uchima C.A."/>
            <person name="Anderluh G."/>
            <person name="Asadollahi M."/>
            <person name="Askin M."/>
            <person name="Barry K."/>
            <person name="Battaglia E."/>
            <person name="Bayram O."/>
            <person name="Benocci T."/>
            <person name="Braus-Stromeyer S.A."/>
            <person name="Caldana C."/>
            <person name="Canovas D."/>
            <person name="Cerqueira G.C."/>
            <person name="Chen F."/>
            <person name="Chen W."/>
            <person name="Choi C."/>
            <person name="Clum A."/>
            <person name="Dos Santos R.A."/>
            <person name="Damasio A.R."/>
            <person name="Diallinas G."/>
            <person name="Emri T."/>
            <person name="Fekete E."/>
            <person name="Flipphi M."/>
            <person name="Freyberg S."/>
            <person name="Gallo A."/>
            <person name="Gournas C."/>
            <person name="Habgood R."/>
            <person name="Hainaut M."/>
            <person name="Harispe M.L."/>
            <person name="Henrissat B."/>
            <person name="Hilden K.S."/>
            <person name="Hope R."/>
            <person name="Hossain A."/>
            <person name="Karabika E."/>
            <person name="Karaffa L."/>
            <person name="Karanyi Z."/>
            <person name="Krasevec N."/>
            <person name="Kuo A."/>
            <person name="Kusch H."/>
            <person name="LaButti K."/>
            <person name="Lagendijk E.L."/>
            <person name="Lapidus A."/>
            <person name="Levasseur A."/>
            <person name="Lindquist E."/>
            <person name="Lipzen A."/>
            <person name="Logrieco A.F."/>
            <person name="MacCabe A."/>
            <person name="Maekelae M.R."/>
            <person name="Malavazi I."/>
            <person name="Melin P."/>
            <person name="Meyer V."/>
            <person name="Mielnichuk N."/>
            <person name="Miskei M."/>
            <person name="Molnar A.P."/>
            <person name="Mule G."/>
            <person name="Ngan C.Y."/>
            <person name="Orejas M."/>
            <person name="Orosz E."/>
            <person name="Ouedraogo J.P."/>
            <person name="Overkamp K.M."/>
            <person name="Park H.-S."/>
            <person name="Perrone G."/>
            <person name="Piumi F."/>
            <person name="Punt P.J."/>
            <person name="Ram A.F."/>
            <person name="Ramon A."/>
            <person name="Rauscher S."/>
            <person name="Record E."/>
            <person name="Riano-Pachon D.M."/>
            <person name="Robert V."/>
            <person name="Roehrig J."/>
            <person name="Ruller R."/>
            <person name="Salamov A."/>
            <person name="Salih N.S."/>
            <person name="Samson R.A."/>
            <person name="Sandor E."/>
            <person name="Sanguinetti M."/>
            <person name="Schuetze T."/>
            <person name="Sepcic K."/>
            <person name="Shelest E."/>
            <person name="Sherlock G."/>
            <person name="Sophianopoulou V."/>
            <person name="Squina F.M."/>
            <person name="Sun H."/>
            <person name="Susca A."/>
            <person name="Todd R.B."/>
            <person name="Tsang A."/>
            <person name="Unkles S.E."/>
            <person name="van de Wiele N."/>
            <person name="van Rossen-Uffink D."/>
            <person name="Oliveira J.V."/>
            <person name="Vesth T.C."/>
            <person name="Visser J."/>
            <person name="Yu J.-H."/>
            <person name="Zhou M."/>
            <person name="Andersen M.R."/>
            <person name="Archer D.B."/>
            <person name="Baker S.E."/>
            <person name="Benoit I."/>
            <person name="Brakhage A.A."/>
            <person name="Braus G.H."/>
            <person name="Fischer R."/>
            <person name="Frisvad J.C."/>
            <person name="Goldman G.H."/>
            <person name="Houbraken J."/>
            <person name="Oakley B."/>
            <person name="Pocsi I."/>
            <person name="Scazzocchio C."/>
            <person name="Seiboth B."/>
            <person name="vanKuyk P.A."/>
            <person name="Wortman J."/>
            <person name="Dyer P.S."/>
            <person name="Grigoriev I.V."/>
        </authorList>
    </citation>
    <scope>NUCLEOTIDE SEQUENCE [LARGE SCALE GENOMIC DNA]</scope>
    <source>
        <strain evidence="2">CBS 516.65</strain>
    </source>
</reference>
<feature type="non-terminal residue" evidence="1">
    <location>
        <position position="173"/>
    </location>
</feature>
<dbReference type="Proteomes" id="UP000184300">
    <property type="component" value="Unassembled WGS sequence"/>
</dbReference>
<dbReference type="OrthoDB" id="4185642at2759"/>
<evidence type="ECO:0000313" key="2">
    <source>
        <dbReference type="Proteomes" id="UP000184300"/>
    </source>
</evidence>
<protein>
    <submittedName>
        <fullName evidence="1">Uncharacterized protein</fullName>
    </submittedName>
</protein>
<dbReference type="GeneID" id="34462220"/>
<dbReference type="AlphaFoldDB" id="A0A1L9VR19"/>
<keyword evidence="2" id="KW-1185">Reference proteome</keyword>
<name>A0A1L9VR19_ASPGL</name>
<accession>A0A1L9VR19</accession>
<dbReference type="RefSeq" id="XP_022403030.1">
    <property type="nucleotide sequence ID" value="XM_022545959.1"/>
</dbReference>
<evidence type="ECO:0000313" key="1">
    <source>
        <dbReference type="EMBL" id="OJJ86341.1"/>
    </source>
</evidence>
<dbReference type="STRING" id="1160497.A0A1L9VR19"/>
<dbReference type="VEuPathDB" id="FungiDB:ASPGLDRAFT_44121"/>
<organism evidence="1 2">
    <name type="scientific">Aspergillus glaucus CBS 516.65</name>
    <dbReference type="NCBI Taxonomy" id="1160497"/>
    <lineage>
        <taxon>Eukaryota</taxon>
        <taxon>Fungi</taxon>
        <taxon>Dikarya</taxon>
        <taxon>Ascomycota</taxon>
        <taxon>Pezizomycotina</taxon>
        <taxon>Eurotiomycetes</taxon>
        <taxon>Eurotiomycetidae</taxon>
        <taxon>Eurotiales</taxon>
        <taxon>Aspergillaceae</taxon>
        <taxon>Aspergillus</taxon>
        <taxon>Aspergillus subgen. Aspergillus</taxon>
    </lineage>
</organism>
<dbReference type="EMBL" id="KV878892">
    <property type="protein sequence ID" value="OJJ86341.1"/>
    <property type="molecule type" value="Genomic_DNA"/>
</dbReference>